<dbReference type="PANTHER" id="PTHR33236:SF5">
    <property type="entry name" value="CUB DOMAIN-CONTAINING PROTEIN"/>
    <property type="match status" value="1"/>
</dbReference>
<name>A0A553PU54_TIGCA</name>
<dbReference type="PANTHER" id="PTHR33236">
    <property type="entry name" value="INTRAFLAGELLAR TRANSPORT PROTEIN 122 FAMILY PROTEIN-RELATED"/>
    <property type="match status" value="1"/>
</dbReference>
<keyword evidence="1" id="KW-0732">Signal</keyword>
<comment type="caution">
    <text evidence="3">The sequence shown here is derived from an EMBL/GenBank/DDBJ whole genome shotgun (WGS) entry which is preliminary data.</text>
</comment>
<protein>
    <recommendedName>
        <fullName evidence="2">CUB domain-containing protein</fullName>
    </recommendedName>
</protein>
<dbReference type="EMBL" id="VCGU01000001">
    <property type="protein sequence ID" value="TRY81212.1"/>
    <property type="molecule type" value="Genomic_DNA"/>
</dbReference>
<proteinExistence type="predicted"/>
<organism evidence="3 4">
    <name type="scientific">Tigriopus californicus</name>
    <name type="common">Marine copepod</name>
    <dbReference type="NCBI Taxonomy" id="6832"/>
    <lineage>
        <taxon>Eukaryota</taxon>
        <taxon>Metazoa</taxon>
        <taxon>Ecdysozoa</taxon>
        <taxon>Arthropoda</taxon>
        <taxon>Crustacea</taxon>
        <taxon>Multicrustacea</taxon>
        <taxon>Hexanauplia</taxon>
        <taxon>Copepoda</taxon>
        <taxon>Harpacticoida</taxon>
        <taxon>Harpacticidae</taxon>
        <taxon>Tigriopus</taxon>
    </lineage>
</organism>
<dbReference type="Proteomes" id="UP000318571">
    <property type="component" value="Chromosome 12"/>
</dbReference>
<feature type="signal peptide" evidence="1">
    <location>
        <begin position="1"/>
        <end position="21"/>
    </location>
</feature>
<evidence type="ECO:0000313" key="4">
    <source>
        <dbReference type="Proteomes" id="UP000318571"/>
    </source>
</evidence>
<dbReference type="InterPro" id="IPR058698">
    <property type="entry name" value="CUB_metazoa"/>
</dbReference>
<accession>A0A553PU54</accession>
<keyword evidence="4" id="KW-1185">Reference proteome</keyword>
<evidence type="ECO:0000313" key="3">
    <source>
        <dbReference type="EMBL" id="TRY81212.1"/>
    </source>
</evidence>
<feature type="domain" description="CUB" evidence="2">
    <location>
        <begin position="172"/>
        <end position="256"/>
    </location>
</feature>
<evidence type="ECO:0000256" key="1">
    <source>
        <dbReference type="SAM" id="SignalP"/>
    </source>
</evidence>
<gene>
    <name evidence="3" type="ORF">TCAL_13583</name>
</gene>
<dbReference type="Pfam" id="PF26080">
    <property type="entry name" value="CUB_animal"/>
    <property type="match status" value="1"/>
</dbReference>
<reference evidence="3 4" key="1">
    <citation type="journal article" date="2018" name="Nat. Ecol. Evol.">
        <title>Genomic signatures of mitonuclear coevolution across populations of Tigriopus californicus.</title>
        <authorList>
            <person name="Barreto F.S."/>
            <person name="Watson E.T."/>
            <person name="Lima T.G."/>
            <person name="Willett C.S."/>
            <person name="Edmands S."/>
            <person name="Li W."/>
            <person name="Burton R.S."/>
        </authorList>
    </citation>
    <scope>NUCLEOTIDE SEQUENCE [LARGE SCALE GENOMIC DNA]</scope>
    <source>
        <strain evidence="3 4">San Diego</strain>
    </source>
</reference>
<feature type="chain" id="PRO_5021996611" description="CUB domain-containing protein" evidence="1">
    <location>
        <begin position="22"/>
        <end position="262"/>
    </location>
</feature>
<dbReference type="AlphaFoldDB" id="A0A553PU54"/>
<evidence type="ECO:0000259" key="2">
    <source>
        <dbReference type="Pfam" id="PF26080"/>
    </source>
</evidence>
<sequence length="262" mass="27115">MGGKSLVFVLMSASLLIGVQSMAASRLARVFVGGCGTMVRENSTYFQGDATTMAGGCSYQVCPIRLDFIMFNIAGPDVSTTTTFSTLNGNAVEMGGAASNMASNCITDSFSATDGSGMGSNVICGDNTGQHMYLSAEGGCVKLMFQFGSMAMGMGTAMAMRMWKIKGCCGYGATGTGVNGKDCVTIPGAKNAAGLFVSPKFCGRGGLVTVDMMAAASVCTTTIPFSVRFISDDFEFAGAINEATVMDKGFKLSYMQDAVMCV</sequence>